<evidence type="ECO:0000259" key="1">
    <source>
        <dbReference type="Pfam" id="PF16363"/>
    </source>
</evidence>
<dbReference type="Proteomes" id="UP000228921">
    <property type="component" value="Unassembled WGS sequence"/>
</dbReference>
<gene>
    <name evidence="2" type="ORF">CUN51_03195</name>
</gene>
<feature type="domain" description="NAD(P)-binding" evidence="1">
    <location>
        <begin position="9"/>
        <end position="313"/>
    </location>
</feature>
<dbReference type="Pfam" id="PF16363">
    <property type="entry name" value="GDP_Man_Dehyd"/>
    <property type="match status" value="1"/>
</dbReference>
<dbReference type="EMBL" id="PGTK01000002">
    <property type="protein sequence ID" value="PJF31961.1"/>
    <property type="molecule type" value="Genomic_DNA"/>
</dbReference>
<protein>
    <submittedName>
        <fullName evidence="2">NAD-dependent dehydratase</fullName>
    </submittedName>
</protein>
<dbReference type="PANTHER" id="PTHR43000">
    <property type="entry name" value="DTDP-D-GLUCOSE 4,6-DEHYDRATASE-RELATED"/>
    <property type="match status" value="1"/>
</dbReference>
<dbReference type="PROSITE" id="PS00061">
    <property type="entry name" value="ADH_SHORT"/>
    <property type="match status" value="1"/>
</dbReference>
<comment type="caution">
    <text evidence="2">The sequence shown here is derived from an EMBL/GenBank/DDBJ whole genome shotgun (WGS) entry which is preliminary data.</text>
</comment>
<dbReference type="InterPro" id="IPR016040">
    <property type="entry name" value="NAD(P)-bd_dom"/>
</dbReference>
<dbReference type="InterPro" id="IPR036291">
    <property type="entry name" value="NAD(P)-bd_dom_sf"/>
</dbReference>
<dbReference type="AlphaFoldDB" id="A0A2M8P339"/>
<sequence length="332" mass="36262">MNTFNTRVLVTGAAGFIGSHLTEQLVRAGYAVRAMTRYTSAADKRGNLADLPADILDHVELYPADLRDAEAVSKAVAGCDAVFHLGAIISIPYSYQHPEETLAVNINGTLNVLQAMRQHGTGRGVIVSTSEVYGTAQYVPIDERHPLQAQSPYAASKIAAEAISLSFQRTYGTPIVVVRPFNTYGERQSARAVIPTIIAQALTRNVVQLGAIHTYRDYTHAVDTARGLMRAAFGAETAIGQVFNLGTGESHTIGEIAEMIISLIGRSVTVQANTSERLRPEKSEVLRLQSNNSHARNVLNWQPEISLEEGLARTIAWIQAHLERFQPDQYQV</sequence>
<evidence type="ECO:0000313" key="3">
    <source>
        <dbReference type="Proteomes" id="UP000228921"/>
    </source>
</evidence>
<dbReference type="InterPro" id="IPR045869">
    <property type="entry name" value="Arna-like_SDR_e"/>
</dbReference>
<organism evidence="2 3">
    <name type="scientific">Candidatus Thermofonsia Clade 1 bacterium</name>
    <dbReference type="NCBI Taxonomy" id="2364210"/>
    <lineage>
        <taxon>Bacteria</taxon>
        <taxon>Bacillati</taxon>
        <taxon>Chloroflexota</taxon>
        <taxon>Candidatus Thermofontia</taxon>
        <taxon>Candidatus Thermofonsia Clade 1</taxon>
    </lineage>
</organism>
<accession>A0A2M8P339</accession>
<evidence type="ECO:0000313" key="2">
    <source>
        <dbReference type="EMBL" id="PJF31961.1"/>
    </source>
</evidence>
<dbReference type="CDD" id="cd05257">
    <property type="entry name" value="Arna_like_SDR_e"/>
    <property type="match status" value="1"/>
</dbReference>
<name>A0A2M8P339_9CHLR</name>
<dbReference type="GO" id="GO:0016831">
    <property type="term" value="F:carboxy-lyase activity"/>
    <property type="evidence" value="ECO:0007669"/>
    <property type="project" value="InterPro"/>
</dbReference>
<proteinExistence type="predicted"/>
<dbReference type="InterPro" id="IPR020904">
    <property type="entry name" value="Sc_DH/Rdtase_CS"/>
</dbReference>
<reference evidence="2 3" key="1">
    <citation type="submission" date="2017-11" db="EMBL/GenBank/DDBJ databases">
        <title>Evolution of Phototrophy in the Chloroflexi Phylum Driven by Horizontal Gene Transfer.</title>
        <authorList>
            <person name="Ward L.M."/>
            <person name="Hemp J."/>
            <person name="Shih P.M."/>
            <person name="Mcglynn S.E."/>
            <person name="Fischer W."/>
        </authorList>
    </citation>
    <scope>NUCLEOTIDE SEQUENCE [LARGE SCALE GENOMIC DNA]</scope>
    <source>
        <strain evidence="2">CP2_2F</strain>
    </source>
</reference>
<dbReference type="SUPFAM" id="SSF51735">
    <property type="entry name" value="NAD(P)-binding Rossmann-fold domains"/>
    <property type="match status" value="1"/>
</dbReference>
<dbReference type="Gene3D" id="3.40.50.720">
    <property type="entry name" value="NAD(P)-binding Rossmann-like Domain"/>
    <property type="match status" value="1"/>
</dbReference>